<comment type="similarity">
    <text evidence="1">Belongs to the glycosyl hydrolase 25 family.</text>
</comment>
<sequence>MGFALLRTGYGDIASQADPNFAANYSGATAAGLRVGAYHLSYAVSVDDAVQEANVCLSILGGRHLDYPVFYDVEPNVAGHEDQAALSPDPAPAPSRGGFAHEVEAARVPAWATLP</sequence>
<dbReference type="EMBL" id="KF121554">
    <property type="protein sequence ID" value="AIA88842.1"/>
    <property type="molecule type" value="Genomic_DNA"/>
</dbReference>
<dbReference type="Gene3D" id="3.20.20.80">
    <property type="entry name" value="Glycosidases"/>
    <property type="match status" value="1"/>
</dbReference>
<proteinExistence type="inferred from homology"/>
<dbReference type="InterPro" id="IPR002053">
    <property type="entry name" value="Glyco_hydro_25"/>
</dbReference>
<dbReference type="GO" id="GO:0009253">
    <property type="term" value="P:peptidoglycan catabolic process"/>
    <property type="evidence" value="ECO:0007669"/>
    <property type="project" value="InterPro"/>
</dbReference>
<feature type="non-terminal residue" evidence="2">
    <location>
        <position position="115"/>
    </location>
</feature>
<dbReference type="InterPro" id="IPR017853">
    <property type="entry name" value="GH"/>
</dbReference>
<evidence type="ECO:0000313" key="2">
    <source>
        <dbReference type="EMBL" id="AIA88842.1"/>
    </source>
</evidence>
<dbReference type="AlphaFoldDB" id="A0A060C1P9"/>
<evidence type="ECO:0000256" key="1">
    <source>
        <dbReference type="ARBA" id="ARBA00010646"/>
    </source>
</evidence>
<dbReference type="Pfam" id="PF01183">
    <property type="entry name" value="Glyco_hydro_25"/>
    <property type="match status" value="1"/>
</dbReference>
<reference evidence="2" key="1">
    <citation type="journal article" date="2013" name="Environ. Microbiol.">
        <title>Seasonally variable intestinal metagenomes of the red palm weevil (Rhynchophorus ferrugineus).</title>
        <authorList>
            <person name="Jia S."/>
            <person name="Zhang X."/>
            <person name="Zhang G."/>
            <person name="Yin A."/>
            <person name="Zhang S."/>
            <person name="Li F."/>
            <person name="Wang L."/>
            <person name="Zhao D."/>
            <person name="Yun Q."/>
            <person name="Tala"/>
            <person name="Wang J."/>
            <person name="Sun G."/>
            <person name="Baabdullah M."/>
            <person name="Yu X."/>
            <person name="Hu S."/>
            <person name="Al-Mssallem I.S."/>
            <person name="Yu J."/>
        </authorList>
    </citation>
    <scope>NUCLEOTIDE SEQUENCE</scope>
</reference>
<organism evidence="2">
    <name type="scientific">uncultured Lactobacillus sp</name>
    <dbReference type="NCBI Taxonomy" id="153152"/>
    <lineage>
        <taxon>Bacteria</taxon>
        <taxon>Bacillati</taxon>
        <taxon>Bacillota</taxon>
        <taxon>Bacilli</taxon>
        <taxon>Lactobacillales</taxon>
        <taxon>Lactobacillaceae</taxon>
        <taxon>Lactobacillus</taxon>
        <taxon>environmental samples</taxon>
    </lineage>
</organism>
<dbReference type="GO" id="GO:0016998">
    <property type="term" value="P:cell wall macromolecule catabolic process"/>
    <property type="evidence" value="ECO:0007669"/>
    <property type="project" value="InterPro"/>
</dbReference>
<name>A0A060C1P9_9LACO</name>
<dbReference type="PROSITE" id="PS51904">
    <property type="entry name" value="GLYCOSYL_HYDROL_F25_2"/>
    <property type="match status" value="1"/>
</dbReference>
<accession>A0A060C1P9</accession>
<dbReference type="GO" id="GO:0003796">
    <property type="term" value="F:lysozyme activity"/>
    <property type="evidence" value="ECO:0007669"/>
    <property type="project" value="InterPro"/>
</dbReference>
<protein>
    <submittedName>
        <fullName evidence="2">CAZy families GH25 protein</fullName>
    </submittedName>
</protein>
<dbReference type="SUPFAM" id="SSF51445">
    <property type="entry name" value="(Trans)glycosidases"/>
    <property type="match status" value="1"/>
</dbReference>